<reference evidence="2 3" key="1">
    <citation type="submission" date="2019-02" db="EMBL/GenBank/DDBJ databases">
        <title>Deep-cultivation of Planctomycetes and their phenomic and genomic characterization uncovers novel biology.</title>
        <authorList>
            <person name="Wiegand S."/>
            <person name="Jogler M."/>
            <person name="Boedeker C."/>
            <person name="Pinto D."/>
            <person name="Vollmers J."/>
            <person name="Rivas-Marin E."/>
            <person name="Kohn T."/>
            <person name="Peeters S.H."/>
            <person name="Heuer A."/>
            <person name="Rast P."/>
            <person name="Oberbeckmann S."/>
            <person name="Bunk B."/>
            <person name="Jeske O."/>
            <person name="Meyerdierks A."/>
            <person name="Storesund J.E."/>
            <person name="Kallscheuer N."/>
            <person name="Luecker S."/>
            <person name="Lage O.M."/>
            <person name="Pohl T."/>
            <person name="Merkel B.J."/>
            <person name="Hornburger P."/>
            <person name="Mueller R.-W."/>
            <person name="Bruemmer F."/>
            <person name="Labrenz M."/>
            <person name="Spormann A.M."/>
            <person name="Op Den Camp H."/>
            <person name="Overmann J."/>
            <person name="Amann R."/>
            <person name="Jetten M.S.M."/>
            <person name="Mascher T."/>
            <person name="Medema M.H."/>
            <person name="Devos D.P."/>
            <person name="Kaster A.-K."/>
            <person name="Ovreas L."/>
            <person name="Rohde M."/>
            <person name="Galperin M.Y."/>
            <person name="Jogler C."/>
        </authorList>
    </citation>
    <scope>NUCLEOTIDE SEQUENCE [LARGE SCALE GENOMIC DNA]</scope>
    <source>
        <strain evidence="2 3">Pla52n</strain>
    </source>
</reference>
<keyword evidence="3" id="KW-1185">Reference proteome</keyword>
<comment type="caution">
    <text evidence="2">The sequence shown here is derived from an EMBL/GenBank/DDBJ whole genome shotgun (WGS) entry which is preliminary data.</text>
</comment>
<feature type="compositionally biased region" description="Polar residues" evidence="1">
    <location>
        <begin position="76"/>
        <end position="85"/>
    </location>
</feature>
<organism evidence="2 3">
    <name type="scientific">Stieleria varia</name>
    <dbReference type="NCBI Taxonomy" id="2528005"/>
    <lineage>
        <taxon>Bacteria</taxon>
        <taxon>Pseudomonadati</taxon>
        <taxon>Planctomycetota</taxon>
        <taxon>Planctomycetia</taxon>
        <taxon>Pirellulales</taxon>
        <taxon>Pirellulaceae</taxon>
        <taxon>Stieleria</taxon>
    </lineage>
</organism>
<evidence type="ECO:0000313" key="3">
    <source>
        <dbReference type="Proteomes" id="UP000320176"/>
    </source>
</evidence>
<dbReference type="AlphaFoldDB" id="A0A5C6B3K7"/>
<evidence type="ECO:0000313" key="2">
    <source>
        <dbReference type="EMBL" id="TWU05084.1"/>
    </source>
</evidence>
<name>A0A5C6B3K7_9BACT</name>
<evidence type="ECO:0000256" key="1">
    <source>
        <dbReference type="SAM" id="MobiDB-lite"/>
    </source>
</evidence>
<feature type="region of interest" description="Disordered" evidence="1">
    <location>
        <begin position="76"/>
        <end position="100"/>
    </location>
</feature>
<dbReference type="Proteomes" id="UP000320176">
    <property type="component" value="Unassembled WGS sequence"/>
</dbReference>
<gene>
    <name evidence="2" type="ORF">Pla52n_31300</name>
</gene>
<protein>
    <submittedName>
        <fullName evidence="2">Uncharacterized protein</fullName>
    </submittedName>
</protein>
<sequence>MLPSHPRLCTGTNVDWRHQSLQSAFKTPFPLLLVLYCSFKARLFRVAQSDRIVYNRANQEQETALLTQVALGSLGNQLNQQNPAGSTPKKETLNQRPRARRRVRDFRSDRFVTCY</sequence>
<proteinExistence type="predicted"/>
<accession>A0A5C6B3K7</accession>
<dbReference type="EMBL" id="SJPN01000003">
    <property type="protein sequence ID" value="TWU05084.1"/>
    <property type="molecule type" value="Genomic_DNA"/>
</dbReference>